<dbReference type="RefSeq" id="WP_252856140.1">
    <property type="nucleotide sequence ID" value="NZ_JAMXLR010000095.1"/>
</dbReference>
<comment type="caution">
    <text evidence="10">The sequence shown here is derived from an EMBL/GenBank/DDBJ whole genome shotgun (WGS) entry which is preliminary data.</text>
</comment>
<keyword evidence="6 8" id="KW-1133">Transmembrane helix</keyword>
<dbReference type="PROSITE" id="PS50846">
    <property type="entry name" value="HMA_2"/>
    <property type="match status" value="1"/>
</dbReference>
<dbReference type="SUPFAM" id="SSF56784">
    <property type="entry name" value="HAD-like"/>
    <property type="match status" value="1"/>
</dbReference>
<dbReference type="PANTHER" id="PTHR46594">
    <property type="entry name" value="P-TYPE CATION-TRANSPORTING ATPASE"/>
    <property type="match status" value="1"/>
</dbReference>
<evidence type="ECO:0000256" key="5">
    <source>
        <dbReference type="ARBA" id="ARBA00022967"/>
    </source>
</evidence>
<comment type="subcellular location">
    <subcellularLocation>
        <location evidence="8">Cell membrane</location>
    </subcellularLocation>
    <subcellularLocation>
        <location evidence="1">Membrane</location>
    </subcellularLocation>
</comment>
<dbReference type="Pfam" id="PF00702">
    <property type="entry name" value="Hydrolase"/>
    <property type="match status" value="1"/>
</dbReference>
<dbReference type="AlphaFoldDB" id="A0A9X2JJC5"/>
<dbReference type="SUPFAM" id="SSF81653">
    <property type="entry name" value="Calcium ATPase, transduction domain A"/>
    <property type="match status" value="1"/>
</dbReference>
<keyword evidence="8" id="KW-0067">ATP-binding</keyword>
<evidence type="ECO:0000256" key="6">
    <source>
        <dbReference type="ARBA" id="ARBA00022989"/>
    </source>
</evidence>
<dbReference type="Proteomes" id="UP001155241">
    <property type="component" value="Unassembled WGS sequence"/>
</dbReference>
<evidence type="ECO:0000256" key="4">
    <source>
        <dbReference type="ARBA" id="ARBA00022723"/>
    </source>
</evidence>
<dbReference type="Gene3D" id="3.30.70.100">
    <property type="match status" value="1"/>
</dbReference>
<dbReference type="NCBIfam" id="TIGR01494">
    <property type="entry name" value="ATPase_P-type"/>
    <property type="match status" value="1"/>
</dbReference>
<organism evidence="10 11">
    <name type="scientific">Aeoliella straminimaris</name>
    <dbReference type="NCBI Taxonomy" id="2954799"/>
    <lineage>
        <taxon>Bacteria</taxon>
        <taxon>Pseudomonadati</taxon>
        <taxon>Planctomycetota</taxon>
        <taxon>Planctomycetia</taxon>
        <taxon>Pirellulales</taxon>
        <taxon>Lacipirellulaceae</taxon>
        <taxon>Aeoliella</taxon>
    </lineage>
</organism>
<gene>
    <name evidence="10" type="ORF">NG895_29330</name>
</gene>
<sequence>MNRAAVEGKSTSTAVACDHCGLPVPKGLVDPAADEQFCCHGCRTVYQLLRDASLDDFYRVRQATGGDAQPVRTTGKRYEAFDSPEFQAEHCRGIAGGHLSIDLRLEGVHCAACLWLVERLPQLLPGVSSTRLQLRDAVARVTWNPAEVQLSSIAAMLDRLGYPPHLARHTTASEVHRRAERTQLIRLGVAGACAGNTMLLAIALYAGDFAGIEAEFANLFRYISAGIGIISLVWPGSVFFRGAINALRARSATLDVPIALALAAGGIAGLWNVVRGTGEIYFDSLSVLVFLLLVGRWFQARQQRWADETVGLLNSFTPSTCHVVRDDIVVETTIDSLATGDAVEVLSGDLVPADGTVISGSSTLNRSLLTGESQPEPVVVGDAVFAGTQNMGSVLRVRVDVVGDQTRVGRLMELVTEGVREKPPIVQLADRAAGWFVVVVLALAFGTFAWWTATATLSEAVQHTIALLIVACPCALGLATPLTMAVAIGLAARQHVLIKNATALETLAGTGRMLLDKTGTITRGRPTLVEWMGPAWLQGVVAYAESRSTHPVARALVETYGDHTIDDPANVPQNIEEQHGSGLRALVAGVELLVGSARFLESSQVIISDSQLEQIGCFEQTGLTTIGVALDGRLEAVAALGDQLHSDARVAVEQLTASGWNLRIVSGDAEAVVESVAHQVGLASEATSAEVSPEDKLALVTDRSDTTVMIGDGVNDAAALAAADVGIAVEGGAEASLAAADIYVAAPGLMPIVELVDLARRTRRTVRRNLCIALAYNAIAVSLAAAGWISPLVAAILMPISSATVITSAMSIHLRGESR</sequence>
<dbReference type="InterPro" id="IPR027256">
    <property type="entry name" value="P-typ_ATPase_IB"/>
</dbReference>
<feature type="domain" description="HMA" evidence="9">
    <location>
        <begin position="99"/>
        <end position="165"/>
    </location>
</feature>
<dbReference type="InterPro" id="IPR023298">
    <property type="entry name" value="ATPase_P-typ_TM_dom_sf"/>
</dbReference>
<dbReference type="Pfam" id="PF00122">
    <property type="entry name" value="E1-E2_ATPase"/>
    <property type="match status" value="1"/>
</dbReference>
<dbReference type="NCBIfam" id="TIGR01511">
    <property type="entry name" value="ATPase-IB1_Cu"/>
    <property type="match status" value="1"/>
</dbReference>
<dbReference type="SUPFAM" id="SSF81665">
    <property type="entry name" value="Calcium ATPase, transmembrane domain M"/>
    <property type="match status" value="1"/>
</dbReference>
<dbReference type="InterPro" id="IPR059000">
    <property type="entry name" value="ATPase_P-type_domA"/>
</dbReference>
<protein>
    <submittedName>
        <fullName evidence="10">Heavy metal translocating P-type ATPase</fullName>
    </submittedName>
</protein>
<dbReference type="InterPro" id="IPR044492">
    <property type="entry name" value="P_typ_ATPase_HD_dom"/>
</dbReference>
<dbReference type="SFLD" id="SFLDS00003">
    <property type="entry name" value="Haloacid_Dehalogenase"/>
    <property type="match status" value="1"/>
</dbReference>
<evidence type="ECO:0000256" key="3">
    <source>
        <dbReference type="ARBA" id="ARBA00022692"/>
    </source>
</evidence>
<comment type="similarity">
    <text evidence="2 8">Belongs to the cation transport ATPase (P-type) (TC 3.A.3) family. Type IB subfamily.</text>
</comment>
<dbReference type="Gene3D" id="3.40.1110.10">
    <property type="entry name" value="Calcium-transporting ATPase, cytoplasmic domain N"/>
    <property type="match status" value="1"/>
</dbReference>
<dbReference type="PRINTS" id="PR00120">
    <property type="entry name" value="HATPASE"/>
</dbReference>
<dbReference type="SFLD" id="SFLDF00027">
    <property type="entry name" value="p-type_atpase"/>
    <property type="match status" value="1"/>
</dbReference>
<dbReference type="GO" id="GO:0030001">
    <property type="term" value="P:metal ion transport"/>
    <property type="evidence" value="ECO:0007669"/>
    <property type="project" value="UniProtKB-ARBA"/>
</dbReference>
<keyword evidence="5" id="KW-1278">Translocase</keyword>
<dbReference type="InterPro" id="IPR036412">
    <property type="entry name" value="HAD-like_sf"/>
</dbReference>
<evidence type="ECO:0000256" key="8">
    <source>
        <dbReference type="RuleBase" id="RU362081"/>
    </source>
</evidence>
<reference evidence="10" key="1">
    <citation type="submission" date="2022-06" db="EMBL/GenBank/DDBJ databases">
        <title>Aeoliella straminimaris, a novel planctomycete from sediments.</title>
        <authorList>
            <person name="Vitorino I.R."/>
            <person name="Lage O.M."/>
        </authorList>
    </citation>
    <scope>NUCLEOTIDE SEQUENCE</scope>
    <source>
        <strain evidence="10">ICT_H6.2</strain>
    </source>
</reference>
<keyword evidence="4 8" id="KW-0479">Metal-binding</keyword>
<accession>A0A9X2JJC5</accession>
<dbReference type="SUPFAM" id="SSF55008">
    <property type="entry name" value="HMA, heavy metal-associated domain"/>
    <property type="match status" value="1"/>
</dbReference>
<evidence type="ECO:0000313" key="10">
    <source>
        <dbReference type="EMBL" id="MCO6048025.1"/>
    </source>
</evidence>
<evidence type="ECO:0000256" key="7">
    <source>
        <dbReference type="ARBA" id="ARBA00023136"/>
    </source>
</evidence>
<dbReference type="SFLD" id="SFLDG00002">
    <property type="entry name" value="C1.7:_P-type_atpase_like"/>
    <property type="match status" value="1"/>
</dbReference>
<keyword evidence="8" id="KW-0547">Nucleotide-binding</keyword>
<feature type="transmembrane region" description="Helical" evidence="8">
    <location>
        <begin position="465"/>
        <end position="492"/>
    </location>
</feature>
<evidence type="ECO:0000256" key="1">
    <source>
        <dbReference type="ARBA" id="ARBA00004370"/>
    </source>
</evidence>
<dbReference type="NCBIfam" id="TIGR01525">
    <property type="entry name" value="ATPase-IB_hvy"/>
    <property type="match status" value="1"/>
</dbReference>
<feature type="transmembrane region" description="Helical" evidence="8">
    <location>
        <begin position="795"/>
        <end position="814"/>
    </location>
</feature>
<dbReference type="Gene3D" id="3.40.50.1000">
    <property type="entry name" value="HAD superfamily/HAD-like"/>
    <property type="match status" value="1"/>
</dbReference>
<dbReference type="InterPro" id="IPR023299">
    <property type="entry name" value="ATPase_P-typ_cyto_dom_N"/>
</dbReference>
<dbReference type="GO" id="GO:0046872">
    <property type="term" value="F:metal ion binding"/>
    <property type="evidence" value="ECO:0007669"/>
    <property type="project" value="UniProtKB-KW"/>
</dbReference>
<keyword evidence="3 8" id="KW-0812">Transmembrane</keyword>
<dbReference type="PANTHER" id="PTHR46594:SF4">
    <property type="entry name" value="P-TYPE CATION-TRANSPORTING ATPASE"/>
    <property type="match status" value="1"/>
</dbReference>
<feature type="transmembrane region" description="Helical" evidence="8">
    <location>
        <begin position="252"/>
        <end position="274"/>
    </location>
</feature>
<dbReference type="GO" id="GO:0016887">
    <property type="term" value="F:ATP hydrolysis activity"/>
    <property type="evidence" value="ECO:0007669"/>
    <property type="project" value="InterPro"/>
</dbReference>
<name>A0A9X2JJC5_9BACT</name>
<feature type="transmembrane region" description="Helical" evidence="8">
    <location>
        <begin position="184"/>
        <end position="207"/>
    </location>
</feature>
<evidence type="ECO:0000313" key="11">
    <source>
        <dbReference type="Proteomes" id="UP001155241"/>
    </source>
</evidence>
<dbReference type="InterPro" id="IPR006121">
    <property type="entry name" value="HMA_dom"/>
</dbReference>
<dbReference type="PRINTS" id="PR00119">
    <property type="entry name" value="CATATPASE"/>
</dbReference>
<feature type="transmembrane region" description="Helical" evidence="8">
    <location>
        <begin position="280"/>
        <end position="298"/>
    </location>
</feature>
<dbReference type="InterPro" id="IPR008250">
    <property type="entry name" value="ATPase_P-typ_transduc_dom_A_sf"/>
</dbReference>
<evidence type="ECO:0000259" key="9">
    <source>
        <dbReference type="PROSITE" id="PS50846"/>
    </source>
</evidence>
<keyword evidence="7 8" id="KW-0472">Membrane</keyword>
<keyword evidence="11" id="KW-1185">Reference proteome</keyword>
<dbReference type="EMBL" id="JAMXLR010000095">
    <property type="protein sequence ID" value="MCO6048025.1"/>
    <property type="molecule type" value="Genomic_DNA"/>
</dbReference>
<dbReference type="InterPro" id="IPR018303">
    <property type="entry name" value="ATPase_P-typ_P_site"/>
</dbReference>
<dbReference type="Gene3D" id="2.70.150.10">
    <property type="entry name" value="Calcium-transporting ATPase, cytoplasmic transduction domain A"/>
    <property type="match status" value="1"/>
</dbReference>
<dbReference type="PROSITE" id="PS00154">
    <property type="entry name" value="ATPASE_E1_E2"/>
    <property type="match status" value="1"/>
</dbReference>
<dbReference type="InterPro" id="IPR023214">
    <property type="entry name" value="HAD_sf"/>
</dbReference>
<feature type="transmembrane region" description="Helical" evidence="8">
    <location>
        <begin position="432"/>
        <end position="453"/>
    </location>
</feature>
<dbReference type="InterPro" id="IPR036163">
    <property type="entry name" value="HMA_dom_sf"/>
</dbReference>
<feature type="transmembrane region" description="Helical" evidence="8">
    <location>
        <begin position="219"/>
        <end position="240"/>
    </location>
</feature>
<evidence type="ECO:0000256" key="2">
    <source>
        <dbReference type="ARBA" id="ARBA00006024"/>
    </source>
</evidence>
<dbReference type="InterPro" id="IPR001757">
    <property type="entry name" value="P_typ_ATPase"/>
</dbReference>
<dbReference type="CDD" id="cd00371">
    <property type="entry name" value="HMA"/>
    <property type="match status" value="1"/>
</dbReference>
<dbReference type="Pfam" id="PF12156">
    <property type="entry name" value="ATPase-cat_bd"/>
    <property type="match status" value="1"/>
</dbReference>
<dbReference type="InterPro" id="IPR021993">
    <property type="entry name" value="ATPase-cat-bd"/>
</dbReference>
<dbReference type="GO" id="GO:0019829">
    <property type="term" value="F:ATPase-coupled monoatomic cation transmembrane transporter activity"/>
    <property type="evidence" value="ECO:0007669"/>
    <property type="project" value="InterPro"/>
</dbReference>
<keyword evidence="8" id="KW-1003">Cell membrane</keyword>
<proteinExistence type="inferred from homology"/>
<dbReference type="GO" id="GO:0005524">
    <property type="term" value="F:ATP binding"/>
    <property type="evidence" value="ECO:0007669"/>
    <property type="project" value="UniProtKB-UniRule"/>
</dbReference>
<feature type="transmembrane region" description="Helical" evidence="8">
    <location>
        <begin position="770"/>
        <end position="789"/>
    </location>
</feature>
<dbReference type="GO" id="GO:0005886">
    <property type="term" value="C:plasma membrane"/>
    <property type="evidence" value="ECO:0007669"/>
    <property type="project" value="UniProtKB-SubCell"/>
</dbReference>